<dbReference type="Proteomes" id="UP001595880">
    <property type="component" value="Unassembled WGS sequence"/>
</dbReference>
<protein>
    <submittedName>
        <fullName evidence="2">Uncharacterized protein</fullName>
    </submittedName>
</protein>
<keyword evidence="1" id="KW-1133">Transmembrane helix</keyword>
<dbReference type="EMBL" id="JBHSDV010000003">
    <property type="protein sequence ID" value="MFC4388290.1"/>
    <property type="molecule type" value="Genomic_DNA"/>
</dbReference>
<keyword evidence="3" id="KW-1185">Reference proteome</keyword>
<feature type="transmembrane region" description="Helical" evidence="1">
    <location>
        <begin position="12"/>
        <end position="31"/>
    </location>
</feature>
<evidence type="ECO:0000313" key="3">
    <source>
        <dbReference type="Proteomes" id="UP001595880"/>
    </source>
</evidence>
<keyword evidence="1" id="KW-0472">Membrane</keyword>
<feature type="transmembrane region" description="Helical" evidence="1">
    <location>
        <begin position="37"/>
        <end position="54"/>
    </location>
</feature>
<sequence length="72" mass="8656">MELSFKNKRVRIYAWIMIPSFICTILLFIFLPRDLNRIIIVSPLLIGYFIYMVWKVRDVSKQFSGNDSRQIK</sequence>
<keyword evidence="1" id="KW-0812">Transmembrane</keyword>
<dbReference type="RefSeq" id="WP_390199209.1">
    <property type="nucleotide sequence ID" value="NZ_JBHSDV010000003.1"/>
</dbReference>
<gene>
    <name evidence="2" type="ORF">ACFOZ1_10805</name>
</gene>
<accession>A0ABV8VWD2</accession>
<proteinExistence type="predicted"/>
<evidence type="ECO:0000256" key="1">
    <source>
        <dbReference type="SAM" id="Phobius"/>
    </source>
</evidence>
<reference evidence="3" key="1">
    <citation type="journal article" date="2019" name="Int. J. Syst. Evol. Microbiol.">
        <title>The Global Catalogue of Microorganisms (GCM) 10K type strain sequencing project: providing services to taxonomists for standard genome sequencing and annotation.</title>
        <authorList>
            <consortium name="The Broad Institute Genomics Platform"/>
            <consortium name="The Broad Institute Genome Sequencing Center for Infectious Disease"/>
            <person name="Wu L."/>
            <person name="Ma J."/>
        </authorList>
    </citation>
    <scope>NUCLEOTIDE SEQUENCE [LARGE SCALE GENOMIC DNA]</scope>
    <source>
        <strain evidence="3">KACC 14058</strain>
    </source>
</reference>
<organism evidence="2 3">
    <name type="scientific">Gracilibacillus marinus</name>
    <dbReference type="NCBI Taxonomy" id="630535"/>
    <lineage>
        <taxon>Bacteria</taxon>
        <taxon>Bacillati</taxon>
        <taxon>Bacillota</taxon>
        <taxon>Bacilli</taxon>
        <taxon>Bacillales</taxon>
        <taxon>Bacillaceae</taxon>
        <taxon>Gracilibacillus</taxon>
    </lineage>
</organism>
<evidence type="ECO:0000313" key="2">
    <source>
        <dbReference type="EMBL" id="MFC4388290.1"/>
    </source>
</evidence>
<name>A0ABV8VWD2_9BACI</name>
<comment type="caution">
    <text evidence="2">The sequence shown here is derived from an EMBL/GenBank/DDBJ whole genome shotgun (WGS) entry which is preliminary data.</text>
</comment>